<evidence type="ECO:0000256" key="3">
    <source>
        <dbReference type="ARBA" id="ARBA00022989"/>
    </source>
</evidence>
<evidence type="ECO:0000259" key="6">
    <source>
        <dbReference type="Pfam" id="PF01490"/>
    </source>
</evidence>
<keyword evidence="2 5" id="KW-0812">Transmembrane</keyword>
<dbReference type="AlphaFoldDB" id="A0AAE1DBB7"/>
<protein>
    <recommendedName>
        <fullName evidence="6">Amino acid transporter transmembrane domain-containing protein</fullName>
    </recommendedName>
</protein>
<feature type="transmembrane region" description="Helical" evidence="5">
    <location>
        <begin position="21"/>
        <end position="40"/>
    </location>
</feature>
<evidence type="ECO:0000313" key="8">
    <source>
        <dbReference type="Proteomes" id="UP001283361"/>
    </source>
</evidence>
<dbReference type="InterPro" id="IPR013057">
    <property type="entry name" value="AA_transpt_TM"/>
</dbReference>
<name>A0AAE1DBB7_9GAST</name>
<dbReference type="PANTHER" id="PTHR22950:SF703">
    <property type="entry name" value="AMINO ACID TRANSPORTER TRANSMEMBRANE DOMAIN-CONTAINING PROTEIN"/>
    <property type="match status" value="1"/>
</dbReference>
<dbReference type="FunFam" id="1.20.1740.10:FF:000052">
    <property type="entry name" value="Lysine histidine transporter-like 3"/>
    <property type="match status" value="1"/>
</dbReference>
<dbReference type="GO" id="GO:0005774">
    <property type="term" value="C:vacuolar membrane"/>
    <property type="evidence" value="ECO:0007669"/>
    <property type="project" value="TreeGrafter"/>
</dbReference>
<feature type="domain" description="Amino acid transporter transmembrane" evidence="6">
    <location>
        <begin position="17"/>
        <end position="407"/>
    </location>
</feature>
<comment type="caution">
    <text evidence="7">The sequence shown here is derived from an EMBL/GenBank/DDBJ whole genome shotgun (WGS) entry which is preliminary data.</text>
</comment>
<evidence type="ECO:0000256" key="4">
    <source>
        <dbReference type="ARBA" id="ARBA00023136"/>
    </source>
</evidence>
<feature type="transmembrane region" description="Helical" evidence="5">
    <location>
        <begin position="324"/>
        <end position="341"/>
    </location>
</feature>
<accession>A0AAE1DBB7</accession>
<reference evidence="7" key="1">
    <citation type="journal article" date="2023" name="G3 (Bethesda)">
        <title>A reference genome for the long-term kleptoplast-retaining sea slug Elysia crispata morphotype clarki.</title>
        <authorList>
            <person name="Eastman K.E."/>
            <person name="Pendleton A.L."/>
            <person name="Shaikh M.A."/>
            <person name="Suttiyut T."/>
            <person name="Ogas R."/>
            <person name="Tomko P."/>
            <person name="Gavelis G."/>
            <person name="Widhalm J.R."/>
            <person name="Wisecaver J.H."/>
        </authorList>
    </citation>
    <scope>NUCLEOTIDE SEQUENCE</scope>
    <source>
        <strain evidence="7">ECLA1</strain>
    </source>
</reference>
<evidence type="ECO:0000313" key="7">
    <source>
        <dbReference type="EMBL" id="KAK3763183.1"/>
    </source>
</evidence>
<organism evidence="7 8">
    <name type="scientific">Elysia crispata</name>
    <name type="common">lettuce slug</name>
    <dbReference type="NCBI Taxonomy" id="231223"/>
    <lineage>
        <taxon>Eukaryota</taxon>
        <taxon>Metazoa</taxon>
        <taxon>Spiralia</taxon>
        <taxon>Lophotrochozoa</taxon>
        <taxon>Mollusca</taxon>
        <taxon>Gastropoda</taxon>
        <taxon>Heterobranchia</taxon>
        <taxon>Euthyneura</taxon>
        <taxon>Panpulmonata</taxon>
        <taxon>Sacoglossa</taxon>
        <taxon>Placobranchoidea</taxon>
        <taxon>Plakobranchidae</taxon>
        <taxon>Elysia</taxon>
    </lineage>
</organism>
<feature type="transmembrane region" description="Helical" evidence="5">
    <location>
        <begin position="347"/>
        <end position="369"/>
    </location>
</feature>
<evidence type="ECO:0000256" key="5">
    <source>
        <dbReference type="SAM" id="Phobius"/>
    </source>
</evidence>
<sequence length="425" mass="45958">MNIQSQDEGSVPVSPAHGMSVLTTAVFIVGEVAGSGVLALPKALNDTGWIGLAVMVLIAVVSTFTGTLLGRCWVIVRQRYPSSMDHEVRQPYPSIGQAAFGKHCRRLVAFCVDFTCFGSTVVFLLLTSENLSELLSRFGVHVSFCVWLMVVTAVLCPLCWLGTPKDFWQIGLTAALATALACLMILTQMAEDAPDMPPAFHGPLKAKDFFAAFGIISFGFGGHQSFPTIQVDMVKPERFGVSLSIAYCTILIIYLPVIISSFLLYGDNLEPNILLSISPGPLLSVAEILITLHLMAGVVILINPVCQESEELLRIPARFGWKRVLFRTGVMGLVLFTALTLPKFGAILSLIGGSTLTCMGFIFPPLFYLKLCSMKGEWDNIEPPLHEKVACVEIILVGMVAGAASTYSAVDSLFFDSNMAVPCYA</sequence>
<keyword evidence="4 5" id="KW-0472">Membrane</keyword>
<evidence type="ECO:0000256" key="1">
    <source>
        <dbReference type="ARBA" id="ARBA00004141"/>
    </source>
</evidence>
<feature type="transmembrane region" description="Helical" evidence="5">
    <location>
        <begin position="167"/>
        <end position="189"/>
    </location>
</feature>
<evidence type="ECO:0000256" key="2">
    <source>
        <dbReference type="ARBA" id="ARBA00022692"/>
    </source>
</evidence>
<dbReference type="GO" id="GO:0015179">
    <property type="term" value="F:L-amino acid transmembrane transporter activity"/>
    <property type="evidence" value="ECO:0007669"/>
    <property type="project" value="TreeGrafter"/>
</dbReference>
<dbReference type="EMBL" id="JAWDGP010004591">
    <property type="protein sequence ID" value="KAK3763183.1"/>
    <property type="molecule type" value="Genomic_DNA"/>
</dbReference>
<dbReference type="Proteomes" id="UP001283361">
    <property type="component" value="Unassembled WGS sequence"/>
</dbReference>
<feature type="transmembrane region" description="Helical" evidence="5">
    <location>
        <begin position="209"/>
        <end position="229"/>
    </location>
</feature>
<feature type="transmembrane region" description="Helical" evidence="5">
    <location>
        <begin position="107"/>
        <end position="126"/>
    </location>
</feature>
<dbReference type="Pfam" id="PF01490">
    <property type="entry name" value="Aa_trans"/>
    <property type="match status" value="1"/>
</dbReference>
<comment type="subcellular location">
    <subcellularLocation>
        <location evidence="1">Membrane</location>
        <topology evidence="1">Multi-pass membrane protein</topology>
    </subcellularLocation>
</comment>
<keyword evidence="8" id="KW-1185">Reference proteome</keyword>
<feature type="transmembrane region" description="Helical" evidence="5">
    <location>
        <begin position="241"/>
        <end position="265"/>
    </location>
</feature>
<proteinExistence type="predicted"/>
<feature type="transmembrane region" description="Helical" evidence="5">
    <location>
        <begin position="390"/>
        <end position="410"/>
    </location>
</feature>
<feature type="transmembrane region" description="Helical" evidence="5">
    <location>
        <begin position="285"/>
        <end position="303"/>
    </location>
</feature>
<feature type="transmembrane region" description="Helical" evidence="5">
    <location>
        <begin position="138"/>
        <end position="160"/>
    </location>
</feature>
<keyword evidence="3 5" id="KW-1133">Transmembrane helix</keyword>
<dbReference type="PANTHER" id="PTHR22950">
    <property type="entry name" value="AMINO ACID TRANSPORTER"/>
    <property type="match status" value="1"/>
</dbReference>
<feature type="transmembrane region" description="Helical" evidence="5">
    <location>
        <begin position="52"/>
        <end position="74"/>
    </location>
</feature>
<gene>
    <name evidence="7" type="ORF">RRG08_018752</name>
</gene>